<proteinExistence type="predicted"/>
<dbReference type="EMBL" id="AP014685">
    <property type="protein sequence ID" value="BAR59279.1"/>
    <property type="molecule type" value="Genomic_DNA"/>
</dbReference>
<organism evidence="1 2">
    <name type="scientific">Bradyrhizobium diazoefficiens</name>
    <dbReference type="NCBI Taxonomy" id="1355477"/>
    <lineage>
        <taxon>Bacteria</taxon>
        <taxon>Pseudomonadati</taxon>
        <taxon>Pseudomonadota</taxon>
        <taxon>Alphaproteobacteria</taxon>
        <taxon>Hyphomicrobiales</taxon>
        <taxon>Nitrobacteraceae</taxon>
        <taxon>Bradyrhizobium</taxon>
    </lineage>
</organism>
<sequence length="38" mass="4619">MALARRAEAREASEGWWARQDSNLQPDRYERRDMVQLR</sequence>
<protein>
    <submittedName>
        <fullName evidence="1">Uncharacterized protein</fullName>
    </submittedName>
</protein>
<dbReference type="AlphaFoldDB" id="A0A0E4BSR7"/>
<evidence type="ECO:0000313" key="1">
    <source>
        <dbReference type="EMBL" id="BAR59279.1"/>
    </source>
</evidence>
<reference evidence="1 2" key="1">
    <citation type="submission" date="2014-11" db="EMBL/GenBank/DDBJ databases">
        <title>Symbiosis island explosion on the genome of extra-slow-growing strains of soybean bradyrhizobia with massive insertion sequences.</title>
        <authorList>
            <person name="Iida T."/>
            <person name="Minamisawa K."/>
        </authorList>
    </citation>
    <scope>NUCLEOTIDE SEQUENCE [LARGE SCALE GENOMIC DNA]</scope>
    <source>
        <strain evidence="1 2">NK6</strain>
    </source>
</reference>
<evidence type="ECO:0000313" key="2">
    <source>
        <dbReference type="Proteomes" id="UP000063308"/>
    </source>
</evidence>
<accession>A0A0E4BSR7</accession>
<gene>
    <name evidence="1" type="ORF">NK6_6125</name>
</gene>
<dbReference type="Proteomes" id="UP000063308">
    <property type="component" value="Chromosome"/>
</dbReference>
<name>A0A0E4BSR7_9BRAD</name>